<dbReference type="RefSeq" id="WP_115026369.1">
    <property type="nucleotide sequence ID" value="NZ_UGHZ01000001.1"/>
</dbReference>
<dbReference type="SUPFAM" id="SSF50486">
    <property type="entry name" value="FMT C-terminal domain-like"/>
    <property type="match status" value="1"/>
</dbReference>
<protein>
    <recommendedName>
        <fullName evidence="2">methionyl-tRNA formyltransferase</fullName>
        <ecNumber evidence="2">2.1.2.9</ecNumber>
    </recommendedName>
</protein>
<comment type="similarity">
    <text evidence="1">Belongs to the Fmt family.</text>
</comment>
<keyword evidence="4" id="KW-0648">Protein biosynthesis</keyword>
<organism evidence="7 8">
    <name type="scientific">Helicobacter cinaedi</name>
    <dbReference type="NCBI Taxonomy" id="213"/>
    <lineage>
        <taxon>Bacteria</taxon>
        <taxon>Pseudomonadati</taxon>
        <taxon>Campylobacterota</taxon>
        <taxon>Epsilonproteobacteria</taxon>
        <taxon>Campylobacterales</taxon>
        <taxon>Helicobacteraceae</taxon>
        <taxon>Helicobacter</taxon>
    </lineage>
</organism>
<name>A0A377JRV7_9HELI</name>
<dbReference type="EMBL" id="UGHZ01000001">
    <property type="protein sequence ID" value="STP09752.1"/>
    <property type="molecule type" value="Genomic_DNA"/>
</dbReference>
<sequence length="307" mass="34330">MRVILAGTPSFASAIFAPLFEDSSFEILALICQPDKPFGRKGELKAPHTKEMLIQKNLQHIQILQPSSIDSAFIESVRDLKPDMILVVAYGKILPQAFLDIAPCVNIHASLLPQWRGASPIQQMLLNQPKFFGITAMKMNLKLDSGEILGFSYLANTGQNFTLLCEQLSHLGAKLAIHTLKHFNEIKPLKQYDLDSSYCGKIVKSFGKVELENAKSVYYAYLAYCEWPHIFIQSESGYTLKLFDLHLIESTQSHKQGEILDIDSQSIVVGCLMGSLRIGFLQQEGRAKIQAPLYINGKRLKIGDILC</sequence>
<dbReference type="SUPFAM" id="SSF53328">
    <property type="entry name" value="Formyltransferase"/>
    <property type="match status" value="1"/>
</dbReference>
<keyword evidence="3 7" id="KW-0808">Transferase</keyword>
<dbReference type="InterPro" id="IPR036477">
    <property type="entry name" value="Formyl_transf_N_sf"/>
</dbReference>
<dbReference type="EC" id="2.1.2.9" evidence="2"/>
<evidence type="ECO:0000259" key="6">
    <source>
        <dbReference type="Pfam" id="PF02911"/>
    </source>
</evidence>
<dbReference type="InterPro" id="IPR005793">
    <property type="entry name" value="Formyl_trans_C"/>
</dbReference>
<evidence type="ECO:0000313" key="7">
    <source>
        <dbReference type="EMBL" id="STP09752.1"/>
    </source>
</evidence>
<evidence type="ECO:0000256" key="2">
    <source>
        <dbReference type="ARBA" id="ARBA00012261"/>
    </source>
</evidence>
<dbReference type="PANTHER" id="PTHR11138">
    <property type="entry name" value="METHIONYL-TRNA FORMYLTRANSFERASE"/>
    <property type="match status" value="1"/>
</dbReference>
<evidence type="ECO:0000256" key="3">
    <source>
        <dbReference type="ARBA" id="ARBA00022679"/>
    </source>
</evidence>
<dbReference type="CDD" id="cd08646">
    <property type="entry name" value="FMT_core_Met-tRNA-FMT_N"/>
    <property type="match status" value="1"/>
</dbReference>
<dbReference type="InterPro" id="IPR002376">
    <property type="entry name" value="Formyl_transf_N"/>
</dbReference>
<dbReference type="Proteomes" id="UP000255335">
    <property type="component" value="Unassembled WGS sequence"/>
</dbReference>
<proteinExistence type="inferred from homology"/>
<dbReference type="AlphaFoldDB" id="A0A377JRV7"/>
<gene>
    <name evidence="7" type="primary">fmt_3</name>
    <name evidence="7" type="ORF">NCTC12221_01198</name>
</gene>
<dbReference type="InterPro" id="IPR011034">
    <property type="entry name" value="Formyl_transferase-like_C_sf"/>
</dbReference>
<dbReference type="Gene3D" id="3.40.50.12230">
    <property type="match status" value="1"/>
</dbReference>
<dbReference type="GO" id="GO:0004479">
    <property type="term" value="F:methionyl-tRNA formyltransferase activity"/>
    <property type="evidence" value="ECO:0007669"/>
    <property type="project" value="UniProtKB-EC"/>
</dbReference>
<evidence type="ECO:0000259" key="5">
    <source>
        <dbReference type="Pfam" id="PF00551"/>
    </source>
</evidence>
<feature type="domain" description="Formyl transferase N-terminal" evidence="5">
    <location>
        <begin position="3"/>
        <end position="149"/>
    </location>
</feature>
<dbReference type="GO" id="GO:0005829">
    <property type="term" value="C:cytosol"/>
    <property type="evidence" value="ECO:0007669"/>
    <property type="project" value="TreeGrafter"/>
</dbReference>
<dbReference type="Pfam" id="PF00551">
    <property type="entry name" value="Formyl_trans_N"/>
    <property type="match status" value="1"/>
</dbReference>
<dbReference type="PANTHER" id="PTHR11138:SF5">
    <property type="entry name" value="METHIONYL-TRNA FORMYLTRANSFERASE, MITOCHONDRIAL"/>
    <property type="match status" value="1"/>
</dbReference>
<evidence type="ECO:0000256" key="4">
    <source>
        <dbReference type="ARBA" id="ARBA00022917"/>
    </source>
</evidence>
<evidence type="ECO:0000313" key="8">
    <source>
        <dbReference type="Proteomes" id="UP000255335"/>
    </source>
</evidence>
<reference evidence="7 8" key="1">
    <citation type="submission" date="2018-06" db="EMBL/GenBank/DDBJ databases">
        <authorList>
            <consortium name="Pathogen Informatics"/>
            <person name="Doyle S."/>
        </authorList>
    </citation>
    <scope>NUCLEOTIDE SEQUENCE [LARGE SCALE GENOMIC DNA]</scope>
    <source>
        <strain evidence="7 8">NCTC12221</strain>
    </source>
</reference>
<dbReference type="Pfam" id="PF02911">
    <property type="entry name" value="Formyl_trans_C"/>
    <property type="match status" value="1"/>
</dbReference>
<evidence type="ECO:0000256" key="1">
    <source>
        <dbReference type="ARBA" id="ARBA00010699"/>
    </source>
</evidence>
<dbReference type="InterPro" id="IPR041711">
    <property type="entry name" value="Met-tRNA-FMT_N"/>
</dbReference>
<feature type="domain" description="Formyl transferase C-terminal" evidence="6">
    <location>
        <begin position="201"/>
        <end position="299"/>
    </location>
</feature>
<accession>A0A377JRV7</accession>